<reference evidence="2 3" key="2">
    <citation type="submission" date="2018-11" db="EMBL/GenBank/DDBJ databases">
        <authorList>
            <consortium name="Pathogen Informatics"/>
        </authorList>
    </citation>
    <scope>NUCLEOTIDE SEQUENCE [LARGE SCALE GENOMIC DNA]</scope>
</reference>
<dbReference type="OrthoDB" id="366390at2759"/>
<evidence type="ECO:0000313" key="4">
    <source>
        <dbReference type="WBParaSite" id="TCLT_0000119101-mRNA-1"/>
    </source>
</evidence>
<proteinExistence type="predicted"/>
<dbReference type="STRING" id="103827.A0A0N5CM25"/>
<gene>
    <name evidence="2" type="ORF">TCLT_LOCUS1192</name>
</gene>
<dbReference type="PROSITE" id="PS50297">
    <property type="entry name" value="ANK_REP_REGION"/>
    <property type="match status" value="1"/>
</dbReference>
<dbReference type="PROSITE" id="PS50088">
    <property type="entry name" value="ANK_REPEAT"/>
    <property type="match status" value="2"/>
</dbReference>
<dbReference type="PANTHER" id="PTHR46224:SF64">
    <property type="entry name" value="IQ MOTIF AND ANKYRIN REPEAT DOMAIN-CONTAINING PROTEIN 1"/>
    <property type="match status" value="1"/>
</dbReference>
<dbReference type="SMART" id="SM00248">
    <property type="entry name" value="ANK"/>
    <property type="match status" value="10"/>
</dbReference>
<reference evidence="4" key="1">
    <citation type="submission" date="2017-02" db="UniProtKB">
        <authorList>
            <consortium name="WormBaseParasite"/>
        </authorList>
    </citation>
    <scope>IDENTIFICATION</scope>
</reference>
<dbReference type="EMBL" id="UYYF01000133">
    <property type="protein sequence ID" value="VDM96490.1"/>
    <property type="molecule type" value="Genomic_DNA"/>
</dbReference>
<accession>A0A0N5CM25</accession>
<evidence type="ECO:0000313" key="3">
    <source>
        <dbReference type="Proteomes" id="UP000276776"/>
    </source>
</evidence>
<dbReference type="Proteomes" id="UP000276776">
    <property type="component" value="Unassembled WGS sequence"/>
</dbReference>
<dbReference type="InterPro" id="IPR036770">
    <property type="entry name" value="Ankyrin_rpt-contain_sf"/>
</dbReference>
<dbReference type="InterPro" id="IPR051616">
    <property type="entry name" value="Cul2-RING_E3_ligase_SR"/>
</dbReference>
<dbReference type="PANTHER" id="PTHR46224">
    <property type="entry name" value="ANKYRIN REPEAT FAMILY PROTEIN"/>
    <property type="match status" value="1"/>
</dbReference>
<name>A0A0N5CM25_THECL</name>
<dbReference type="Gene3D" id="1.25.40.20">
    <property type="entry name" value="Ankyrin repeat-containing domain"/>
    <property type="match status" value="3"/>
</dbReference>
<feature type="repeat" description="ANK" evidence="1">
    <location>
        <begin position="247"/>
        <end position="279"/>
    </location>
</feature>
<protein>
    <submittedName>
        <fullName evidence="4">ANK_REP_REGION domain-containing protein</fullName>
    </submittedName>
</protein>
<dbReference type="Pfam" id="PF12796">
    <property type="entry name" value="Ank_2"/>
    <property type="match status" value="3"/>
</dbReference>
<sequence length="546" mass="61006">MAISKRKVEIWLDLAATNERRGQPVGWLSSQVSPFPRSFIVTDMAFSMISKDTRLIWSISNSSDDIFVKPSLLTPLHDAAHELNLNCCKFLIESDIYDVDCRANGSVTPLMVVCTVADRNDEATAVAQYFLERGANPNALSNNLKTPFDLAMNSKNYSLANLLLRKGAVPKYASINTSEYLHQAVRCKHTEMIWRLTMLGANLFQRDKFGYTPLMIAVKANYYSGVTFFLDAARDQCTNLINFQLNDGSTCIHFAASSGFDLILKLLINRGGNCNLTCALFSTTVRPKLHPICCAVLHDRDNCVRLLLPHVDRSVLDESVLDPVMAAVIAGSSNCLDLLLDAGYPVNIPLGEIMYTYINPSYLEPIFGCKRLFTPLYEAICKGNYTSAEKLIKAGAEMTYTNHYHSPFLYALQNCNDDILLRFLLNNVDINAMSDARKCDVPDALIISLSRFKWHRLVVLLISGLDPAIKNWCKCKNGGYSLLDDILATHDINTIQELLQMLVLFSPGIPNCCREVANVVMSEPKIPTLMHLCRLAVRKNFTTSQL</sequence>
<dbReference type="InterPro" id="IPR002110">
    <property type="entry name" value="Ankyrin_rpt"/>
</dbReference>
<evidence type="ECO:0000313" key="2">
    <source>
        <dbReference type="EMBL" id="VDM96490.1"/>
    </source>
</evidence>
<dbReference type="AlphaFoldDB" id="A0A0N5CM25"/>
<dbReference type="SUPFAM" id="SSF48403">
    <property type="entry name" value="Ankyrin repeat"/>
    <property type="match status" value="2"/>
</dbReference>
<keyword evidence="3" id="KW-1185">Reference proteome</keyword>
<feature type="repeat" description="ANK" evidence="1">
    <location>
        <begin position="371"/>
        <end position="403"/>
    </location>
</feature>
<organism evidence="4">
    <name type="scientific">Thelazia callipaeda</name>
    <name type="common">Oriental eyeworm</name>
    <name type="synonym">Parasitic nematode</name>
    <dbReference type="NCBI Taxonomy" id="103827"/>
    <lineage>
        <taxon>Eukaryota</taxon>
        <taxon>Metazoa</taxon>
        <taxon>Ecdysozoa</taxon>
        <taxon>Nematoda</taxon>
        <taxon>Chromadorea</taxon>
        <taxon>Rhabditida</taxon>
        <taxon>Spirurina</taxon>
        <taxon>Spiruromorpha</taxon>
        <taxon>Thelazioidea</taxon>
        <taxon>Thelaziidae</taxon>
        <taxon>Thelazia</taxon>
    </lineage>
</organism>
<keyword evidence="1" id="KW-0040">ANK repeat</keyword>
<dbReference type="OMA" id="YENGWVM"/>
<evidence type="ECO:0000256" key="1">
    <source>
        <dbReference type="PROSITE-ProRule" id="PRU00023"/>
    </source>
</evidence>
<dbReference type="WBParaSite" id="TCLT_0000119101-mRNA-1">
    <property type="protein sequence ID" value="TCLT_0000119101-mRNA-1"/>
    <property type="gene ID" value="TCLT_0000119101"/>
</dbReference>